<protein>
    <recommendedName>
        <fullName evidence="4 7">dTDP-4-dehydrorhamnose 3,5-epimerase</fullName>
        <ecNumber evidence="3 7">5.1.3.13</ecNumber>
    </recommendedName>
    <alternativeName>
        <fullName evidence="7">Thymidine diphospho-4-keto-rhamnose 3,5-epimerase</fullName>
    </alternativeName>
</protein>
<accession>A0A139L511</accession>
<proteinExistence type="inferred from homology"/>
<dbReference type="PANTHER" id="PTHR21047">
    <property type="entry name" value="DTDP-6-DEOXY-D-GLUCOSE-3,5 EPIMERASE"/>
    <property type="match status" value="1"/>
</dbReference>
<feature type="active site" description="Proton donor" evidence="5">
    <location>
        <position position="133"/>
    </location>
</feature>
<feature type="active site" description="Proton acceptor" evidence="5">
    <location>
        <position position="65"/>
    </location>
</feature>
<comment type="similarity">
    <text evidence="7">Belongs to the dTDP-4-dehydrorhamnose 3,5-epimerase family.</text>
</comment>
<comment type="catalytic activity">
    <reaction evidence="1 7">
        <text>dTDP-4-dehydro-6-deoxy-alpha-D-glucose = dTDP-4-dehydro-beta-L-rhamnose</text>
        <dbReference type="Rhea" id="RHEA:16969"/>
        <dbReference type="ChEBI" id="CHEBI:57649"/>
        <dbReference type="ChEBI" id="CHEBI:62830"/>
        <dbReference type="EC" id="5.1.3.13"/>
    </reaction>
</comment>
<dbReference type="Gene3D" id="2.60.120.10">
    <property type="entry name" value="Jelly Rolls"/>
    <property type="match status" value="1"/>
</dbReference>
<dbReference type="UniPathway" id="UPA00124"/>
<dbReference type="InterPro" id="IPR000888">
    <property type="entry name" value="RmlC-like"/>
</dbReference>
<evidence type="ECO:0000256" key="6">
    <source>
        <dbReference type="PIRSR" id="PIRSR600888-3"/>
    </source>
</evidence>
<evidence type="ECO:0000256" key="1">
    <source>
        <dbReference type="ARBA" id="ARBA00001298"/>
    </source>
</evidence>
<dbReference type="InterPro" id="IPR014710">
    <property type="entry name" value="RmlC-like_jellyroll"/>
</dbReference>
<evidence type="ECO:0000256" key="2">
    <source>
        <dbReference type="ARBA" id="ARBA00001997"/>
    </source>
</evidence>
<comment type="function">
    <text evidence="2 7">Catalyzes the epimerization of the C3' and C5'positions of dTDP-6-deoxy-D-xylo-4-hexulose, forming dTDP-6-deoxy-L-lyxo-4-hexulose.</text>
</comment>
<reference evidence="8 10" key="1">
    <citation type="journal article" date="2019" name="Nat. Med.">
        <title>A library of human gut bacterial isolates paired with longitudinal multiomics data enables mechanistic microbiome research.</title>
        <authorList>
            <person name="Poyet M."/>
            <person name="Groussin M."/>
            <person name="Gibbons S.M."/>
            <person name="Avila-Pacheco J."/>
            <person name="Jiang X."/>
            <person name="Kearney S.M."/>
            <person name="Perrotta A.R."/>
            <person name="Berdy B."/>
            <person name="Zhao S."/>
            <person name="Lieberman T.D."/>
            <person name="Swanson P.K."/>
            <person name="Smith M."/>
            <person name="Roesemann S."/>
            <person name="Alexander J.E."/>
            <person name="Rich S.A."/>
            <person name="Livny J."/>
            <person name="Vlamakis H."/>
            <person name="Clish C."/>
            <person name="Bullock K."/>
            <person name="Deik A."/>
            <person name="Scott J."/>
            <person name="Pierce K.A."/>
            <person name="Xavier R.J."/>
            <person name="Alm E.J."/>
        </authorList>
    </citation>
    <scope>NUCLEOTIDE SEQUENCE [LARGE SCALE GENOMIC DNA]</scope>
    <source>
        <strain evidence="8 10">BIOML-A163</strain>
    </source>
</reference>
<sequence>MVRKFEFKELEMKGAFEITPFYATDERGGFVKDYNIDMFKANGIEHELKEVFYTISKKGVIRAMHFQLVKQQAKLVRCISGHVYDVIIDLRPDSPTFGKWQGFDLTGDNQKTLYIPQFFGHGYLVLEDSVVSYKCGEVFYGEGDAGISYNDPDMGIVWPFDKIGGIENMIISEKDKNLMSLKEYMEKIK</sequence>
<dbReference type="Proteomes" id="UP001219389">
    <property type="component" value="Unassembled WGS sequence"/>
</dbReference>
<dbReference type="GO" id="GO:0019305">
    <property type="term" value="P:dTDP-rhamnose biosynthetic process"/>
    <property type="evidence" value="ECO:0007669"/>
    <property type="project" value="UniProtKB-UniRule"/>
</dbReference>
<evidence type="ECO:0000256" key="7">
    <source>
        <dbReference type="RuleBase" id="RU364069"/>
    </source>
</evidence>
<dbReference type="GO" id="GO:0005829">
    <property type="term" value="C:cytosol"/>
    <property type="evidence" value="ECO:0007669"/>
    <property type="project" value="TreeGrafter"/>
</dbReference>
<feature type="site" description="Participates in a stacking interaction with the thymidine ring of dTDP-4-oxo-6-deoxyglucose" evidence="6">
    <location>
        <position position="139"/>
    </location>
</feature>
<dbReference type="CDD" id="cd00438">
    <property type="entry name" value="cupin_RmlC"/>
    <property type="match status" value="1"/>
</dbReference>
<evidence type="ECO:0000313" key="8">
    <source>
        <dbReference type="EMBL" id="KAA3934733.1"/>
    </source>
</evidence>
<evidence type="ECO:0000313" key="10">
    <source>
        <dbReference type="Proteomes" id="UP000323717"/>
    </source>
</evidence>
<evidence type="ECO:0000256" key="4">
    <source>
        <dbReference type="ARBA" id="ARBA00019595"/>
    </source>
</evidence>
<gene>
    <name evidence="8" type="primary">rfbC</name>
    <name evidence="8" type="ORF">F3D71_28710</name>
    <name evidence="9" type="ORF">PO382_20270</name>
</gene>
<dbReference type="InterPro" id="IPR011051">
    <property type="entry name" value="RmlC_Cupin_sf"/>
</dbReference>
<evidence type="ECO:0000256" key="5">
    <source>
        <dbReference type="PIRSR" id="PIRSR600888-1"/>
    </source>
</evidence>
<dbReference type="PANTHER" id="PTHR21047:SF2">
    <property type="entry name" value="THYMIDINE DIPHOSPHO-4-KETO-RHAMNOSE 3,5-EPIMERASE"/>
    <property type="match status" value="1"/>
</dbReference>
<organism evidence="8 10">
    <name type="scientific">Bacteroides ovatus</name>
    <dbReference type="NCBI Taxonomy" id="28116"/>
    <lineage>
        <taxon>Bacteria</taxon>
        <taxon>Pseudomonadati</taxon>
        <taxon>Bacteroidota</taxon>
        <taxon>Bacteroidia</taxon>
        <taxon>Bacteroidales</taxon>
        <taxon>Bacteroidaceae</taxon>
        <taxon>Bacteroides</taxon>
    </lineage>
</organism>
<dbReference type="EC" id="5.1.3.13" evidence="3 7"/>
<evidence type="ECO:0000313" key="9">
    <source>
        <dbReference type="EMBL" id="MDC2744554.1"/>
    </source>
</evidence>
<dbReference type="SUPFAM" id="SSF51182">
    <property type="entry name" value="RmlC-like cupins"/>
    <property type="match status" value="1"/>
</dbReference>
<comment type="pathway">
    <text evidence="7">Carbohydrate biosynthesis; dTDP-L-rhamnose biosynthesis.</text>
</comment>
<comment type="caution">
    <text evidence="8">The sequence shown here is derived from an EMBL/GenBank/DDBJ whole genome shotgun (WGS) entry which is preliminary data.</text>
</comment>
<dbReference type="Proteomes" id="UP000323717">
    <property type="component" value="Unassembled WGS sequence"/>
</dbReference>
<reference evidence="9" key="2">
    <citation type="submission" date="2022-10" db="EMBL/GenBank/DDBJ databases">
        <title>Human gut microbiome strain richness.</title>
        <authorList>
            <person name="Chen-Liaw A."/>
        </authorList>
    </citation>
    <scope>NUCLEOTIDE SEQUENCE</scope>
    <source>
        <strain evidence="9">BSD2780120875st1_E1_BSD2780120875_150330</strain>
    </source>
</reference>
<name>A0A139L511_BACOV</name>
<evidence type="ECO:0000256" key="3">
    <source>
        <dbReference type="ARBA" id="ARBA00012098"/>
    </source>
</evidence>
<comment type="subunit">
    <text evidence="7">Homodimer.</text>
</comment>
<dbReference type="GO" id="GO:0000271">
    <property type="term" value="P:polysaccharide biosynthetic process"/>
    <property type="evidence" value="ECO:0007669"/>
    <property type="project" value="TreeGrafter"/>
</dbReference>
<dbReference type="NCBIfam" id="TIGR01221">
    <property type="entry name" value="rmlC"/>
    <property type="match status" value="1"/>
</dbReference>
<dbReference type="Pfam" id="PF00908">
    <property type="entry name" value="dTDP_sugar_isom"/>
    <property type="match status" value="1"/>
</dbReference>
<dbReference type="RefSeq" id="WP_008777036.1">
    <property type="nucleotide sequence ID" value="NZ_CAXTIO010000018.1"/>
</dbReference>
<dbReference type="EMBL" id="VWLE01000776">
    <property type="protein sequence ID" value="KAA3934733.1"/>
    <property type="molecule type" value="Genomic_DNA"/>
</dbReference>
<keyword evidence="7 8" id="KW-0413">Isomerase</keyword>
<dbReference type="AlphaFoldDB" id="A0A139L511"/>
<dbReference type="EMBL" id="JAQNZF010000033">
    <property type="protein sequence ID" value="MDC2744554.1"/>
    <property type="molecule type" value="Genomic_DNA"/>
</dbReference>
<dbReference type="GO" id="GO:0008830">
    <property type="term" value="F:dTDP-4-dehydrorhamnose 3,5-epimerase activity"/>
    <property type="evidence" value="ECO:0007669"/>
    <property type="project" value="UniProtKB-UniRule"/>
</dbReference>